<reference evidence="2" key="1">
    <citation type="submission" date="2020-10" db="EMBL/GenBank/DDBJ databases">
        <authorList>
            <person name="Gilroy R."/>
        </authorList>
    </citation>
    <scope>NUCLEOTIDE SEQUENCE</scope>
    <source>
        <strain evidence="2">B2-22910</strain>
    </source>
</reference>
<proteinExistence type="predicted"/>
<protein>
    <submittedName>
        <fullName evidence="2">PAS domain-containing protein</fullName>
    </submittedName>
</protein>
<dbReference type="Pfam" id="PF08448">
    <property type="entry name" value="PAS_4"/>
    <property type="match status" value="1"/>
</dbReference>
<dbReference type="SUPFAM" id="SSF55785">
    <property type="entry name" value="PYP-like sensor domain (PAS domain)"/>
    <property type="match status" value="1"/>
</dbReference>
<accession>A0A9D9NE71</accession>
<gene>
    <name evidence="2" type="ORF">IAB82_00390</name>
</gene>
<dbReference type="Proteomes" id="UP000823603">
    <property type="component" value="Unassembled WGS sequence"/>
</dbReference>
<evidence type="ECO:0000313" key="3">
    <source>
        <dbReference type="Proteomes" id="UP000823603"/>
    </source>
</evidence>
<sequence>MKACPAAHVHGHIPAWADEMNCAITVCDSEGVILYMNGKSRQTYRKHGDLIGKNLLECHSDRSRAIIRDLLRTGGQNVYTIEKEGVRKMIYQSAWKEEGKVMGLCEISIVLPEEIPHHVRG</sequence>
<dbReference type="CDD" id="cd00130">
    <property type="entry name" value="PAS"/>
    <property type="match status" value="1"/>
</dbReference>
<dbReference type="InterPro" id="IPR035965">
    <property type="entry name" value="PAS-like_dom_sf"/>
</dbReference>
<evidence type="ECO:0000313" key="2">
    <source>
        <dbReference type="EMBL" id="MBO8470238.1"/>
    </source>
</evidence>
<organism evidence="2 3">
    <name type="scientific">Candidatus Cryptobacteroides faecavium</name>
    <dbReference type="NCBI Taxonomy" id="2840762"/>
    <lineage>
        <taxon>Bacteria</taxon>
        <taxon>Pseudomonadati</taxon>
        <taxon>Bacteroidota</taxon>
        <taxon>Bacteroidia</taxon>
        <taxon>Bacteroidales</taxon>
        <taxon>Candidatus Cryptobacteroides</taxon>
    </lineage>
</organism>
<name>A0A9D9NE71_9BACT</name>
<evidence type="ECO:0000259" key="1">
    <source>
        <dbReference type="Pfam" id="PF08448"/>
    </source>
</evidence>
<comment type="caution">
    <text evidence="2">The sequence shown here is derived from an EMBL/GenBank/DDBJ whole genome shotgun (WGS) entry which is preliminary data.</text>
</comment>
<dbReference type="InterPro" id="IPR013656">
    <property type="entry name" value="PAS_4"/>
</dbReference>
<dbReference type="AlphaFoldDB" id="A0A9D9NE71"/>
<dbReference type="EMBL" id="JADIMB010000002">
    <property type="protein sequence ID" value="MBO8470238.1"/>
    <property type="molecule type" value="Genomic_DNA"/>
</dbReference>
<dbReference type="InterPro" id="IPR000014">
    <property type="entry name" value="PAS"/>
</dbReference>
<dbReference type="Gene3D" id="3.30.450.20">
    <property type="entry name" value="PAS domain"/>
    <property type="match status" value="1"/>
</dbReference>
<feature type="domain" description="PAS fold-4" evidence="1">
    <location>
        <begin position="18"/>
        <end position="72"/>
    </location>
</feature>
<reference evidence="2" key="2">
    <citation type="journal article" date="2021" name="PeerJ">
        <title>Extensive microbial diversity within the chicken gut microbiome revealed by metagenomics and culture.</title>
        <authorList>
            <person name="Gilroy R."/>
            <person name="Ravi A."/>
            <person name="Getino M."/>
            <person name="Pursley I."/>
            <person name="Horton D.L."/>
            <person name="Alikhan N.F."/>
            <person name="Baker D."/>
            <person name="Gharbi K."/>
            <person name="Hall N."/>
            <person name="Watson M."/>
            <person name="Adriaenssens E.M."/>
            <person name="Foster-Nyarko E."/>
            <person name="Jarju S."/>
            <person name="Secka A."/>
            <person name="Antonio M."/>
            <person name="Oren A."/>
            <person name="Chaudhuri R.R."/>
            <person name="La Ragione R."/>
            <person name="Hildebrand F."/>
            <person name="Pallen M.J."/>
        </authorList>
    </citation>
    <scope>NUCLEOTIDE SEQUENCE</scope>
    <source>
        <strain evidence="2">B2-22910</strain>
    </source>
</reference>